<organism evidence="6 7">
    <name type="scientific">Mytilus edulis</name>
    <name type="common">Blue mussel</name>
    <dbReference type="NCBI Taxonomy" id="6550"/>
    <lineage>
        <taxon>Eukaryota</taxon>
        <taxon>Metazoa</taxon>
        <taxon>Spiralia</taxon>
        <taxon>Lophotrochozoa</taxon>
        <taxon>Mollusca</taxon>
        <taxon>Bivalvia</taxon>
        <taxon>Autobranchia</taxon>
        <taxon>Pteriomorphia</taxon>
        <taxon>Mytilida</taxon>
        <taxon>Mytiloidea</taxon>
        <taxon>Mytilidae</taxon>
        <taxon>Mytilinae</taxon>
        <taxon>Mytilus</taxon>
    </lineage>
</organism>
<dbReference type="Proteomes" id="UP000683360">
    <property type="component" value="Unassembled WGS sequence"/>
</dbReference>
<dbReference type="SMART" id="SM01400">
    <property type="entry name" value="Pribosyltran_N"/>
    <property type="match status" value="1"/>
</dbReference>
<dbReference type="InterPro" id="IPR029057">
    <property type="entry name" value="PRTase-like"/>
</dbReference>
<dbReference type="CDD" id="cd06223">
    <property type="entry name" value="PRTases_typeI"/>
    <property type="match status" value="1"/>
</dbReference>
<dbReference type="PANTHER" id="PTHR10210">
    <property type="entry name" value="RIBOSE-PHOSPHATE DIPHOSPHOKINASE FAMILY MEMBER"/>
    <property type="match status" value="1"/>
</dbReference>
<dbReference type="AlphaFoldDB" id="A0A8S3STC7"/>
<dbReference type="GO" id="GO:0006015">
    <property type="term" value="P:5-phosphoribose 1-diphosphate biosynthetic process"/>
    <property type="evidence" value="ECO:0007669"/>
    <property type="project" value="TreeGrafter"/>
</dbReference>
<proteinExistence type="inferred from homology"/>
<dbReference type="Pfam" id="PF00156">
    <property type="entry name" value="Pribosyltran"/>
    <property type="match status" value="1"/>
</dbReference>
<dbReference type="GO" id="GO:0006164">
    <property type="term" value="P:purine nucleotide biosynthetic process"/>
    <property type="evidence" value="ECO:0007669"/>
    <property type="project" value="TreeGrafter"/>
</dbReference>
<evidence type="ECO:0000256" key="2">
    <source>
        <dbReference type="ARBA" id="ARBA00022727"/>
    </source>
</evidence>
<name>A0A8S3STC7_MYTED</name>
<keyword evidence="2 3" id="KW-0545">Nucleotide biosynthesis</keyword>
<evidence type="ECO:0000256" key="3">
    <source>
        <dbReference type="RuleBase" id="RU004324"/>
    </source>
</evidence>
<gene>
    <name evidence="6" type="ORF">MEDL_38004</name>
</gene>
<dbReference type="GO" id="GO:0002189">
    <property type="term" value="C:ribose phosphate diphosphokinase complex"/>
    <property type="evidence" value="ECO:0007669"/>
    <property type="project" value="TreeGrafter"/>
</dbReference>
<evidence type="ECO:0000313" key="6">
    <source>
        <dbReference type="EMBL" id="CAG2224769.1"/>
    </source>
</evidence>
<evidence type="ECO:0000256" key="1">
    <source>
        <dbReference type="ARBA" id="ARBA00006478"/>
    </source>
</evidence>
<dbReference type="Pfam" id="PF13793">
    <property type="entry name" value="Pribosyltran_N"/>
    <property type="match status" value="1"/>
</dbReference>
<dbReference type="GO" id="GO:0000287">
    <property type="term" value="F:magnesium ion binding"/>
    <property type="evidence" value="ECO:0007669"/>
    <property type="project" value="InterPro"/>
</dbReference>
<dbReference type="PANTHER" id="PTHR10210:SF45">
    <property type="entry name" value="RIBOSE-PHOSPHATE PYROPHOSPHOKINASE 3, CHLOROPLASTIC"/>
    <property type="match status" value="1"/>
</dbReference>
<dbReference type="Gene3D" id="3.40.50.2020">
    <property type="match status" value="2"/>
</dbReference>
<dbReference type="NCBIfam" id="TIGR01251">
    <property type="entry name" value="ribP_PPkin"/>
    <property type="match status" value="1"/>
</dbReference>
<comment type="similarity">
    <text evidence="1 3">Belongs to the ribose-phosphate pyrophosphokinase family.</text>
</comment>
<comment type="caution">
    <text evidence="6">The sequence shown here is derived from an EMBL/GenBank/DDBJ whole genome shotgun (WGS) entry which is preliminary data.</text>
</comment>
<dbReference type="EMBL" id="CAJPWZ010001819">
    <property type="protein sequence ID" value="CAG2224769.1"/>
    <property type="molecule type" value="Genomic_DNA"/>
</dbReference>
<dbReference type="GO" id="GO:0005737">
    <property type="term" value="C:cytoplasm"/>
    <property type="evidence" value="ECO:0007669"/>
    <property type="project" value="TreeGrafter"/>
</dbReference>
<keyword evidence="7" id="KW-1185">Reference proteome</keyword>
<evidence type="ECO:0000259" key="4">
    <source>
        <dbReference type="Pfam" id="PF00156"/>
    </source>
</evidence>
<dbReference type="InterPro" id="IPR000836">
    <property type="entry name" value="PRTase_dom"/>
</dbReference>
<evidence type="ECO:0000313" key="7">
    <source>
        <dbReference type="Proteomes" id="UP000683360"/>
    </source>
</evidence>
<sequence>MNNDDSPVLLYAHPSMYLLAEEIVNMCTRLSNECSQSSQADTPSVSKRSIERTFSLSGNGLRAVIFRKTIQWKKFQDGFPNLFIEDVKYMAGKDVIFIGSFHTPELIFEQLSVLYSFPRYLAKSFHFILPYFPTGTMERVDTEGQIATAKTLATLISAIPLTAKGPAQICIFDIHALQERFYFSDNIIPRLESAVPLLLREVDRMADKDNIAYAFPDDGACKRFHHFFGDDNPITCVKIRDGNKRIVKVKDGNPENKHVIIVDDLVQTGGTLKECGKALLEKGAKSVSAYVTHPVFPNDSWKRFVDSDVKFENFWITDSIPHAREICEHPPFKLLSLCDPIAEMLMGYDLMPCR</sequence>
<dbReference type="SUPFAM" id="SSF53271">
    <property type="entry name" value="PRTase-like"/>
    <property type="match status" value="2"/>
</dbReference>
<dbReference type="OrthoDB" id="10263753at2759"/>
<dbReference type="InterPro" id="IPR005946">
    <property type="entry name" value="Rib-P_diPkinase"/>
</dbReference>
<feature type="domain" description="Phosphoribosyltransferase" evidence="4">
    <location>
        <begin position="251"/>
        <end position="303"/>
    </location>
</feature>
<reference evidence="6" key="1">
    <citation type="submission" date="2021-03" db="EMBL/GenBank/DDBJ databases">
        <authorList>
            <person name="Bekaert M."/>
        </authorList>
    </citation>
    <scope>NUCLEOTIDE SEQUENCE</scope>
</reference>
<dbReference type="InterPro" id="IPR029099">
    <property type="entry name" value="Pribosyltran_N"/>
</dbReference>
<evidence type="ECO:0000259" key="5">
    <source>
        <dbReference type="Pfam" id="PF13793"/>
    </source>
</evidence>
<protein>
    <submittedName>
        <fullName evidence="6">Ribose-phosphate pyrophosphokinase 3, chloroplastic,Ribose-phosphate pyrophosphokinase 4,Ribose-phosphate pyrophosphokinase 3, mitochondrial</fullName>
    </submittedName>
</protein>
<feature type="domain" description="Ribose-phosphate pyrophosphokinase N-terminal" evidence="5">
    <location>
        <begin position="69"/>
        <end position="158"/>
    </location>
</feature>
<accession>A0A8S3STC7</accession>